<proteinExistence type="predicted"/>
<organism evidence="1">
    <name type="scientific">Arundo donax</name>
    <name type="common">Giant reed</name>
    <name type="synonym">Donax arundinaceus</name>
    <dbReference type="NCBI Taxonomy" id="35708"/>
    <lineage>
        <taxon>Eukaryota</taxon>
        <taxon>Viridiplantae</taxon>
        <taxon>Streptophyta</taxon>
        <taxon>Embryophyta</taxon>
        <taxon>Tracheophyta</taxon>
        <taxon>Spermatophyta</taxon>
        <taxon>Magnoliopsida</taxon>
        <taxon>Liliopsida</taxon>
        <taxon>Poales</taxon>
        <taxon>Poaceae</taxon>
        <taxon>PACMAD clade</taxon>
        <taxon>Arundinoideae</taxon>
        <taxon>Arundineae</taxon>
        <taxon>Arundo</taxon>
    </lineage>
</organism>
<dbReference type="AlphaFoldDB" id="A0A0A9G052"/>
<dbReference type="EMBL" id="GBRH01179436">
    <property type="protein sequence ID" value="JAE18460.1"/>
    <property type="molecule type" value="Transcribed_RNA"/>
</dbReference>
<reference evidence="1" key="2">
    <citation type="journal article" date="2015" name="Data Brief">
        <title>Shoot transcriptome of the giant reed, Arundo donax.</title>
        <authorList>
            <person name="Barrero R.A."/>
            <person name="Guerrero F.D."/>
            <person name="Moolhuijzen P."/>
            <person name="Goolsby J.A."/>
            <person name="Tidwell J."/>
            <person name="Bellgard S.E."/>
            <person name="Bellgard M.I."/>
        </authorList>
    </citation>
    <scope>NUCLEOTIDE SEQUENCE</scope>
    <source>
        <tissue evidence="1">Shoot tissue taken approximately 20 cm above the soil surface</tissue>
    </source>
</reference>
<protein>
    <submittedName>
        <fullName evidence="1">Uncharacterized protein</fullName>
    </submittedName>
</protein>
<sequence>MPPVRRGDACRERAHASFWAAFSVFQRMCPASYLQGMIAVSLEDQFSTMRILALEMPDPNLKVLHKMLPLLIEAPHQDVGCKVIVHCYIRLQKYFESRLFSSGRRCTCY</sequence>
<name>A0A0A9G052_ARUDO</name>
<evidence type="ECO:0000313" key="1">
    <source>
        <dbReference type="EMBL" id="JAE18460.1"/>
    </source>
</evidence>
<reference evidence="1" key="1">
    <citation type="submission" date="2014-09" db="EMBL/GenBank/DDBJ databases">
        <authorList>
            <person name="Magalhaes I.L.F."/>
            <person name="Oliveira U."/>
            <person name="Santos F.R."/>
            <person name="Vidigal T.H.D.A."/>
            <person name="Brescovit A.D."/>
            <person name="Santos A.J."/>
        </authorList>
    </citation>
    <scope>NUCLEOTIDE SEQUENCE</scope>
    <source>
        <tissue evidence="1">Shoot tissue taken approximately 20 cm above the soil surface</tissue>
    </source>
</reference>
<accession>A0A0A9G052</accession>